<organism evidence="3 4">
    <name type="scientific">Staphylococcus equorum</name>
    <dbReference type="NCBI Taxonomy" id="246432"/>
    <lineage>
        <taxon>Bacteria</taxon>
        <taxon>Bacillati</taxon>
        <taxon>Bacillota</taxon>
        <taxon>Bacilli</taxon>
        <taxon>Bacillales</taxon>
        <taxon>Staphylococcaceae</taxon>
        <taxon>Staphylococcus</taxon>
    </lineage>
</organism>
<dbReference type="InterPro" id="IPR036866">
    <property type="entry name" value="RibonucZ/Hydroxyglut_hydro"/>
</dbReference>
<proteinExistence type="predicted"/>
<dbReference type="EMBL" id="LNPX01000081">
    <property type="protein sequence ID" value="OEK50819.1"/>
    <property type="molecule type" value="Genomic_DNA"/>
</dbReference>
<dbReference type="AlphaFoldDB" id="A0AAP7LSF0"/>
<sequence>MNITHVRNATLIVEYADKKFLIDPMLGEKGSFPPFPNAPRDNQNNPLVELPMSINEIITGVDAVILTHLHLDHFDEASQKSLPIDIKIYTQNSEDAEEVKNVGFTDVEALEDTNQIGDIQVIKTSGQHGRGDIVKIAGKVCGLIFQHDNEKSLYIAGDTVWYEEVEKTLRTFNPEIIVVNGGDNQFNEGGSLVMDENDIYEVAKLMPSSEIIVVHMEAVNHWNLSREYLKQFAKEKQFSSQLKVPNDGDKYTF</sequence>
<gene>
    <name evidence="3" type="ORF">ASS94_14940</name>
</gene>
<dbReference type="PANTHER" id="PTHR43546">
    <property type="entry name" value="UPF0173 METAL-DEPENDENT HYDROLASE MJ1163-RELATED"/>
    <property type="match status" value="1"/>
</dbReference>
<dbReference type="Proteomes" id="UP000095464">
    <property type="component" value="Unassembled WGS sequence"/>
</dbReference>
<dbReference type="PANTHER" id="PTHR43546:SF9">
    <property type="entry name" value="L-ASCORBATE-6-PHOSPHATE LACTONASE ULAG-RELATED"/>
    <property type="match status" value="1"/>
</dbReference>
<accession>A0AAP7LSF0</accession>
<dbReference type="InterPro" id="IPR050114">
    <property type="entry name" value="UPF0173_UPF0282_UlaG_hydrolase"/>
</dbReference>
<evidence type="ECO:0000259" key="2">
    <source>
        <dbReference type="SMART" id="SM00849"/>
    </source>
</evidence>
<dbReference type="Gene3D" id="3.60.15.10">
    <property type="entry name" value="Ribonuclease Z/Hydroxyacylglutathione hydrolase-like"/>
    <property type="match status" value="1"/>
</dbReference>
<reference evidence="4" key="1">
    <citation type="submission" date="2015-11" db="EMBL/GenBank/DDBJ databases">
        <title>Genomic diversity of Staphylococcus saprophyticus strains from urinary tract infections, animal surfaces, and fermented foods.</title>
        <authorList>
            <person name="Wolfe B.E."/>
        </authorList>
    </citation>
    <scope>NUCLEOTIDE SEQUENCE [LARGE SCALE GENOMIC DNA]</scope>
    <source>
        <strain evidence="4">738_7</strain>
    </source>
</reference>
<feature type="domain" description="Metallo-beta-lactamase" evidence="2">
    <location>
        <begin position="6"/>
        <end position="209"/>
    </location>
</feature>
<dbReference type="SUPFAM" id="SSF56281">
    <property type="entry name" value="Metallo-hydrolase/oxidoreductase"/>
    <property type="match status" value="1"/>
</dbReference>
<dbReference type="InterPro" id="IPR001279">
    <property type="entry name" value="Metallo-B-lactamas"/>
</dbReference>
<comment type="caution">
    <text evidence="3">The sequence shown here is derived from an EMBL/GenBank/DDBJ whole genome shotgun (WGS) entry which is preliminary data.</text>
</comment>
<dbReference type="RefSeq" id="WP_069813546.1">
    <property type="nucleotide sequence ID" value="NZ_CP157917.1"/>
</dbReference>
<dbReference type="GO" id="GO:0016787">
    <property type="term" value="F:hydrolase activity"/>
    <property type="evidence" value="ECO:0007669"/>
    <property type="project" value="UniProtKB-KW"/>
</dbReference>
<evidence type="ECO:0000313" key="4">
    <source>
        <dbReference type="Proteomes" id="UP000095464"/>
    </source>
</evidence>
<name>A0AAP7LSF0_9STAP</name>
<evidence type="ECO:0000256" key="1">
    <source>
        <dbReference type="ARBA" id="ARBA00022801"/>
    </source>
</evidence>
<keyword evidence="1" id="KW-0378">Hydrolase</keyword>
<dbReference type="Pfam" id="PF12706">
    <property type="entry name" value="Lactamase_B_2"/>
    <property type="match status" value="1"/>
</dbReference>
<protein>
    <recommendedName>
        <fullName evidence="2">Metallo-beta-lactamase domain-containing protein</fullName>
    </recommendedName>
</protein>
<dbReference type="SMART" id="SM00849">
    <property type="entry name" value="Lactamase_B"/>
    <property type="match status" value="1"/>
</dbReference>
<evidence type="ECO:0000313" key="3">
    <source>
        <dbReference type="EMBL" id="OEK50819.1"/>
    </source>
</evidence>